<accession>A0A554VFT9</accession>
<dbReference type="InterPro" id="IPR027417">
    <property type="entry name" value="P-loop_NTPase"/>
</dbReference>
<dbReference type="PROSITE" id="PS50294">
    <property type="entry name" value="WD_REPEATS_REGION"/>
    <property type="match status" value="2"/>
</dbReference>
<gene>
    <name evidence="8" type="ORF">FOF46_20520</name>
</gene>
<feature type="coiled-coil region" evidence="5">
    <location>
        <begin position="576"/>
        <end position="606"/>
    </location>
</feature>
<keyword evidence="1" id="KW-0963">Cytoplasm</keyword>
<keyword evidence="5" id="KW-0175">Coiled coil</keyword>
<name>A0A554VFT9_9FLAO</name>
<keyword evidence="2 4" id="KW-0853">WD repeat</keyword>
<dbReference type="PROSITE" id="PS00678">
    <property type="entry name" value="WD_REPEATS_1"/>
    <property type="match status" value="1"/>
</dbReference>
<keyword evidence="3" id="KW-0677">Repeat</keyword>
<keyword evidence="9" id="KW-1185">Reference proteome</keyword>
<dbReference type="SMART" id="SM00320">
    <property type="entry name" value="WD40"/>
    <property type="match status" value="5"/>
</dbReference>
<keyword evidence="6" id="KW-0812">Transmembrane</keyword>
<dbReference type="EMBL" id="VLNR01000049">
    <property type="protein sequence ID" value="TSE06135.1"/>
    <property type="molecule type" value="Genomic_DNA"/>
</dbReference>
<keyword evidence="6" id="KW-1133">Transmembrane helix</keyword>
<dbReference type="PANTHER" id="PTHR19849:SF0">
    <property type="entry name" value="PHOSPHOLIPASE A-2-ACTIVATING PROTEIN"/>
    <property type="match status" value="1"/>
</dbReference>
<dbReference type="SUPFAM" id="SSF50978">
    <property type="entry name" value="WD40 repeat-like"/>
    <property type="match status" value="1"/>
</dbReference>
<dbReference type="InterPro" id="IPR001680">
    <property type="entry name" value="WD40_rpt"/>
</dbReference>
<dbReference type="GO" id="GO:0005737">
    <property type="term" value="C:cytoplasm"/>
    <property type="evidence" value="ECO:0007669"/>
    <property type="project" value="TreeGrafter"/>
</dbReference>
<dbReference type="GO" id="GO:0043161">
    <property type="term" value="P:proteasome-mediated ubiquitin-dependent protein catabolic process"/>
    <property type="evidence" value="ECO:0007669"/>
    <property type="project" value="TreeGrafter"/>
</dbReference>
<dbReference type="GO" id="GO:0010992">
    <property type="term" value="P:ubiquitin recycling"/>
    <property type="evidence" value="ECO:0007669"/>
    <property type="project" value="TreeGrafter"/>
</dbReference>
<dbReference type="PROSITE" id="PS50082">
    <property type="entry name" value="WD_REPEATS_2"/>
    <property type="match status" value="3"/>
</dbReference>
<dbReference type="OrthoDB" id="1090410at2"/>
<evidence type="ECO:0000256" key="3">
    <source>
        <dbReference type="ARBA" id="ARBA00022737"/>
    </source>
</evidence>
<organism evidence="8 9">
    <name type="scientific">Aquimarina algiphila</name>
    <dbReference type="NCBI Taxonomy" id="2047982"/>
    <lineage>
        <taxon>Bacteria</taxon>
        <taxon>Pseudomonadati</taxon>
        <taxon>Bacteroidota</taxon>
        <taxon>Flavobacteriia</taxon>
        <taxon>Flavobacteriales</taxon>
        <taxon>Flavobacteriaceae</taxon>
        <taxon>Aquimarina</taxon>
    </lineage>
</organism>
<dbReference type="InterPro" id="IPR036322">
    <property type="entry name" value="WD40_repeat_dom_sf"/>
</dbReference>
<reference evidence="8 9" key="1">
    <citation type="submission" date="2019-07" db="EMBL/GenBank/DDBJ databases">
        <title>The draft genome sequence of Aquimarina algiphila M91.</title>
        <authorList>
            <person name="Meng X."/>
        </authorList>
    </citation>
    <scope>NUCLEOTIDE SEQUENCE [LARGE SCALE GENOMIC DNA]</scope>
    <source>
        <strain evidence="8 9">M91</strain>
    </source>
</reference>
<evidence type="ECO:0000256" key="5">
    <source>
        <dbReference type="SAM" id="Coils"/>
    </source>
</evidence>
<dbReference type="PANTHER" id="PTHR19849">
    <property type="entry name" value="PHOSPHOLIPASE A-2-ACTIVATING PROTEIN"/>
    <property type="match status" value="1"/>
</dbReference>
<evidence type="ECO:0000256" key="2">
    <source>
        <dbReference type="ARBA" id="ARBA00022574"/>
    </source>
</evidence>
<dbReference type="InterPro" id="IPR015943">
    <property type="entry name" value="WD40/YVTN_repeat-like_dom_sf"/>
</dbReference>
<sequence>MPHRKVISPFKFLDSYKKDDFQSYFGRDKESMDFFELYKDSSIMILHGPSGSGKTSLIYCGLLNRIKREKKVLSIRRDEDLIEAIKKKLFIHQGFESKIVNNQSKLIDDFFLAQSDLNKVLVSIKHIEGMMLSVEEKIIKLKRKDKIVPTSTQPSDNTSVDDSLSTQELIAKYKERLQKFITERKGLLEQLREDNKQVTTISNEIYDYFMGNRAKNSQTPFTPLIIFDQFEELFVYGTEEEINKFGLFLKLIFEYKIPFNIIISLREEYFGHLDQLQSYVPHIFYKKIRLAHPNKDVIKNIIKKSFQEFNINQYKDHTKETLSDTEKDSRIELILNQIKIKDNESTSYHLPFLQVYLDSLYKVDYYRTYGDKSSQNNKEHLPLEFKEEEIKEFGSIEQVLENYIREVNNKIIKNTSNKLNDRVEHKDSVIKFLRHFKTKDDLKKRIPIQVEKDNYYVISNRKILDKIQKDIWGETNDLEYNGTISEIINKLKEKGILKVSTDQNLGADYTELSHDIIAKVISKIRTEDDFMLLIKKDFISSFDIYQDTKDKGDLLSTKQIERMNQCMEYIMTDDNADRLLLKKQFLKESIEETQKEELEQKRLEKRLKRFVYYPFIMTCLLFILAALAYSLIRLEEENTINKLSMKIHEKMGYALRDYNIDRTSSFNHILESEKILKKEGENKKWWHLITNFMDNESTSNFSENDSIFNIVKDFKNDFYKEYNKIPFYHNSVALGGDTLLATKTRVQDDKLYIFTLTSDSLILKSISFKEKNAQNNTIFEKTEKLLGFEPFKPFGSSELMTLIAKNAANEDDKIIVQLLNQKGEEQVLDKNKNVEIVIWDAKKLNDIEHQKGYSFLIGIDNKLIQLELDLPNNTYKISVVKEFNGEVRKIKTFKNNPEHYLVLYGINKLYFSNWSRLKNNIVKSNLKLEENDRIHTFKISNKDTATTVLLGLKGRIKTLNLKTLKAKNNYVHDEQINTIDVNQKGEMLLGSRDNGANLLSTNNMLLKQFMGHSKPIQNVSFVKENPNYITTSSDDKTLKIWNITPIADTINALPERDHLKPTNNDVSSLNEKKAHLLNSLSKETQSTLQKHIDYLYDIDYSKDKKYAISGSADNTAIIWMKTTSKYTVLQNLRSHTGDIVDVDFYNNDLVLTASSDNTVQIYQKLDDKNQFIQIPSLIRHEYSITSAAFFDNTSIISKDKKGHIKEWNFPSFDSLVKSRAYQNPNESLKTKLLYEAQ</sequence>
<keyword evidence="6" id="KW-0472">Membrane</keyword>
<protein>
    <recommendedName>
        <fullName evidence="7">Novel STAND NTPase 1 domain-containing protein</fullName>
    </recommendedName>
</protein>
<evidence type="ECO:0000259" key="7">
    <source>
        <dbReference type="Pfam" id="PF20703"/>
    </source>
</evidence>
<feature type="repeat" description="WD" evidence="4">
    <location>
        <begin position="1132"/>
        <end position="1163"/>
    </location>
</feature>
<dbReference type="AlphaFoldDB" id="A0A554VFT9"/>
<dbReference type="InterPro" id="IPR019775">
    <property type="entry name" value="WD40_repeat_CS"/>
</dbReference>
<dbReference type="InterPro" id="IPR049052">
    <property type="entry name" value="nSTAND1"/>
</dbReference>
<dbReference type="RefSeq" id="WP_109438628.1">
    <property type="nucleotide sequence ID" value="NZ_CANMIK010000055.1"/>
</dbReference>
<evidence type="ECO:0000313" key="9">
    <source>
        <dbReference type="Proteomes" id="UP000318833"/>
    </source>
</evidence>
<comment type="caution">
    <text evidence="8">The sequence shown here is derived from an EMBL/GenBank/DDBJ whole genome shotgun (WGS) entry which is preliminary data.</text>
</comment>
<feature type="transmembrane region" description="Helical" evidence="6">
    <location>
        <begin position="610"/>
        <end position="632"/>
    </location>
</feature>
<feature type="repeat" description="WD" evidence="4">
    <location>
        <begin position="1088"/>
        <end position="1119"/>
    </location>
</feature>
<evidence type="ECO:0000256" key="6">
    <source>
        <dbReference type="SAM" id="Phobius"/>
    </source>
</evidence>
<feature type="repeat" description="WD" evidence="4">
    <location>
        <begin position="1009"/>
        <end position="1043"/>
    </location>
</feature>
<proteinExistence type="predicted"/>
<dbReference type="Pfam" id="PF00400">
    <property type="entry name" value="WD40"/>
    <property type="match status" value="3"/>
</dbReference>
<dbReference type="Proteomes" id="UP000318833">
    <property type="component" value="Unassembled WGS sequence"/>
</dbReference>
<dbReference type="Gene3D" id="2.130.10.10">
    <property type="entry name" value="YVTN repeat-like/Quinoprotein amine dehydrogenase"/>
    <property type="match status" value="2"/>
</dbReference>
<evidence type="ECO:0000256" key="4">
    <source>
        <dbReference type="PROSITE-ProRule" id="PRU00221"/>
    </source>
</evidence>
<evidence type="ECO:0000256" key="1">
    <source>
        <dbReference type="ARBA" id="ARBA00022490"/>
    </source>
</evidence>
<dbReference type="SUPFAM" id="SSF52540">
    <property type="entry name" value="P-loop containing nucleoside triphosphate hydrolases"/>
    <property type="match status" value="1"/>
</dbReference>
<feature type="domain" description="Novel STAND NTPase 1" evidence="7">
    <location>
        <begin position="9"/>
        <end position="372"/>
    </location>
</feature>
<dbReference type="Pfam" id="PF20703">
    <property type="entry name" value="nSTAND1"/>
    <property type="match status" value="1"/>
</dbReference>
<evidence type="ECO:0000313" key="8">
    <source>
        <dbReference type="EMBL" id="TSE06135.1"/>
    </source>
</evidence>
<dbReference type="GO" id="GO:0043130">
    <property type="term" value="F:ubiquitin binding"/>
    <property type="evidence" value="ECO:0007669"/>
    <property type="project" value="TreeGrafter"/>
</dbReference>